<dbReference type="Pfam" id="PF01728">
    <property type="entry name" value="FtsJ"/>
    <property type="match status" value="1"/>
</dbReference>
<dbReference type="EMBL" id="MN739163">
    <property type="protein sequence ID" value="QHS91723.1"/>
    <property type="molecule type" value="Genomic_DNA"/>
</dbReference>
<feature type="compositionally biased region" description="Polar residues" evidence="1">
    <location>
        <begin position="464"/>
        <end position="473"/>
    </location>
</feature>
<feature type="region of interest" description="Disordered" evidence="1">
    <location>
        <begin position="440"/>
        <end position="499"/>
    </location>
</feature>
<dbReference type="InterPro" id="IPR029063">
    <property type="entry name" value="SAM-dependent_MTases_sf"/>
</dbReference>
<dbReference type="GO" id="GO:0005737">
    <property type="term" value="C:cytoplasm"/>
    <property type="evidence" value="ECO:0007669"/>
    <property type="project" value="TreeGrafter"/>
</dbReference>
<dbReference type="PANTHER" id="PTHR16121:SF0">
    <property type="entry name" value="CAP-SPECIFIC MRNA (NUCLEOSIDE-2'-O-)-METHYLTRANSFERASE 1"/>
    <property type="match status" value="1"/>
</dbReference>
<dbReference type="GO" id="GO:0032259">
    <property type="term" value="P:methylation"/>
    <property type="evidence" value="ECO:0007669"/>
    <property type="project" value="InterPro"/>
</dbReference>
<accession>A0A6C0BK69</accession>
<sequence length="499" mass="57453">MAEQTHWIPGGPQTHFLSTSLRLVNEKSKTRFTNALTPVLMTLHRLKSRIDDMDHQSIWDEFKKITNPYEFVFLSLAKRMQYSVARKIPLSRSYYKMVEIWQSLGFINDIPAEFTTAHSAEGPGGFIEACVDIAKKTGRNLKYSLAMTLRSTDKNIPGWKKSQTFLHDNPKVEITYGLDGTGNLYNCKNHEVFRKLFAEKGDEEGADLYTADGGFDFTNDFDNQEENVIQLLVSEILLGLTVLKKGGILIVKLFDTVLQPTIELLYLTTRQFREWTIIKPRTSRAANSERYLVCKAYLGKDENILNLLELAVKQTESIVSFLDPEMHRQQEYIEFQKKIMEFSQILSELQIIAIKRTLHVIENKTSEILRGEIKENILRSLEWCQTHDIEINRYYQENTMEFLLEKLSVELLTSNFGSSSHQQGLFPSRKYPRGHFQLRPTPDVVSASLPPSSPSELSSAPVQPCQSSEQEAWQTAEETRSGNWETVKRPQRRNWKGEP</sequence>
<protein>
    <recommendedName>
        <fullName evidence="2">Ribosomal RNA methyltransferase FtsJ domain-containing protein</fullName>
    </recommendedName>
</protein>
<feature type="domain" description="Ribosomal RNA methyltransferase FtsJ" evidence="2">
    <location>
        <begin position="91"/>
        <end position="296"/>
    </location>
</feature>
<dbReference type="AlphaFoldDB" id="A0A6C0BK69"/>
<proteinExistence type="predicted"/>
<dbReference type="InterPro" id="IPR050851">
    <property type="entry name" value="mRNA_Cap_2O-Ribose_MeTrfase"/>
</dbReference>
<dbReference type="PANTHER" id="PTHR16121">
    <property type="entry name" value="CAP-SPECIFIC MRNA (NUCLEOSIDE-2'-O-)-METHYLTRANSFERASE 1-RELATED"/>
    <property type="match status" value="1"/>
</dbReference>
<evidence type="ECO:0000313" key="3">
    <source>
        <dbReference type="EMBL" id="QHS91723.1"/>
    </source>
</evidence>
<name>A0A6C0BK69_9ZZZZ</name>
<dbReference type="GO" id="GO:0004483">
    <property type="term" value="F:methyltransferase cap1 activity"/>
    <property type="evidence" value="ECO:0007669"/>
    <property type="project" value="UniProtKB-ARBA"/>
</dbReference>
<evidence type="ECO:0000259" key="2">
    <source>
        <dbReference type="Pfam" id="PF01728"/>
    </source>
</evidence>
<reference evidence="3" key="1">
    <citation type="journal article" date="2020" name="Nature">
        <title>Giant virus diversity and host interactions through global metagenomics.</title>
        <authorList>
            <person name="Schulz F."/>
            <person name="Roux S."/>
            <person name="Paez-Espino D."/>
            <person name="Jungbluth S."/>
            <person name="Walsh D.A."/>
            <person name="Denef V.J."/>
            <person name="McMahon K.D."/>
            <person name="Konstantinidis K.T."/>
            <person name="Eloe-Fadrosh E.A."/>
            <person name="Kyrpides N.C."/>
            <person name="Woyke T."/>
        </authorList>
    </citation>
    <scope>NUCLEOTIDE SEQUENCE</scope>
    <source>
        <strain evidence="3">GVMAG-M-3300013006-15</strain>
    </source>
</reference>
<dbReference type="SUPFAM" id="SSF53335">
    <property type="entry name" value="S-adenosyl-L-methionine-dependent methyltransferases"/>
    <property type="match status" value="1"/>
</dbReference>
<dbReference type="GO" id="GO:0006370">
    <property type="term" value="P:7-methylguanosine mRNA capping"/>
    <property type="evidence" value="ECO:0007669"/>
    <property type="project" value="TreeGrafter"/>
</dbReference>
<feature type="compositionally biased region" description="Basic residues" evidence="1">
    <location>
        <begin position="489"/>
        <end position="499"/>
    </location>
</feature>
<evidence type="ECO:0000256" key="1">
    <source>
        <dbReference type="SAM" id="MobiDB-lite"/>
    </source>
</evidence>
<organism evidence="3">
    <name type="scientific">viral metagenome</name>
    <dbReference type="NCBI Taxonomy" id="1070528"/>
    <lineage>
        <taxon>unclassified sequences</taxon>
        <taxon>metagenomes</taxon>
        <taxon>organismal metagenomes</taxon>
    </lineage>
</organism>
<dbReference type="GO" id="GO:0005634">
    <property type="term" value="C:nucleus"/>
    <property type="evidence" value="ECO:0007669"/>
    <property type="project" value="TreeGrafter"/>
</dbReference>
<dbReference type="Gene3D" id="3.40.50.12760">
    <property type="match status" value="1"/>
</dbReference>
<dbReference type="InterPro" id="IPR002877">
    <property type="entry name" value="RNA_MeTrfase_FtsJ_dom"/>
</dbReference>
<feature type="compositionally biased region" description="Low complexity" evidence="1">
    <location>
        <begin position="446"/>
        <end position="461"/>
    </location>
</feature>